<feature type="non-terminal residue" evidence="1">
    <location>
        <position position="58"/>
    </location>
</feature>
<keyword evidence="2" id="KW-1185">Reference proteome</keyword>
<accession>A0A811VCE1</accession>
<gene>
    <name evidence="1" type="ORF">CCAP1982_LOCUS21071</name>
</gene>
<sequence length="58" mass="6377">MHLAVTAAMQLTGAMLSARCVKSNCDYKWSCILRELWRRCAVMVGFNCHNGALGGDES</sequence>
<proteinExistence type="predicted"/>
<name>A0A811VCE1_CERCA</name>
<evidence type="ECO:0000313" key="2">
    <source>
        <dbReference type="Proteomes" id="UP000606786"/>
    </source>
</evidence>
<comment type="caution">
    <text evidence="1">The sequence shown here is derived from an EMBL/GenBank/DDBJ whole genome shotgun (WGS) entry which is preliminary data.</text>
</comment>
<evidence type="ECO:0000313" key="1">
    <source>
        <dbReference type="EMBL" id="CAD7012980.1"/>
    </source>
</evidence>
<dbReference type="Proteomes" id="UP000606786">
    <property type="component" value="Unassembled WGS sequence"/>
</dbReference>
<reference evidence="1" key="1">
    <citation type="submission" date="2020-11" db="EMBL/GenBank/DDBJ databases">
        <authorList>
            <person name="Whitehead M."/>
        </authorList>
    </citation>
    <scope>NUCLEOTIDE SEQUENCE</scope>
    <source>
        <strain evidence="1">EGII</strain>
    </source>
</reference>
<organism evidence="1 2">
    <name type="scientific">Ceratitis capitata</name>
    <name type="common">Mediterranean fruit fly</name>
    <name type="synonym">Tephritis capitata</name>
    <dbReference type="NCBI Taxonomy" id="7213"/>
    <lineage>
        <taxon>Eukaryota</taxon>
        <taxon>Metazoa</taxon>
        <taxon>Ecdysozoa</taxon>
        <taxon>Arthropoda</taxon>
        <taxon>Hexapoda</taxon>
        <taxon>Insecta</taxon>
        <taxon>Pterygota</taxon>
        <taxon>Neoptera</taxon>
        <taxon>Endopterygota</taxon>
        <taxon>Diptera</taxon>
        <taxon>Brachycera</taxon>
        <taxon>Muscomorpha</taxon>
        <taxon>Tephritoidea</taxon>
        <taxon>Tephritidae</taxon>
        <taxon>Ceratitis</taxon>
        <taxon>Ceratitis</taxon>
    </lineage>
</organism>
<dbReference type="AlphaFoldDB" id="A0A811VCE1"/>
<dbReference type="EMBL" id="CAJHJT010000056">
    <property type="protein sequence ID" value="CAD7012980.1"/>
    <property type="molecule type" value="Genomic_DNA"/>
</dbReference>
<protein>
    <submittedName>
        <fullName evidence="1">(Mediterranean fruit fly) hypothetical protein</fullName>
    </submittedName>
</protein>